<dbReference type="EMBL" id="JAFFZS010000026">
    <property type="protein sequence ID" value="MBN0047526.1"/>
    <property type="molecule type" value="Genomic_DNA"/>
</dbReference>
<organism evidence="1 2">
    <name type="scientific">Streptomyces actuosus</name>
    <dbReference type="NCBI Taxonomy" id="1885"/>
    <lineage>
        <taxon>Bacteria</taxon>
        <taxon>Bacillati</taxon>
        <taxon>Actinomycetota</taxon>
        <taxon>Actinomycetes</taxon>
        <taxon>Kitasatosporales</taxon>
        <taxon>Streptomycetaceae</taxon>
        <taxon>Streptomyces</taxon>
    </lineage>
</organism>
<gene>
    <name evidence="1" type="ORF">JS756_26155</name>
</gene>
<name>A0ABS2VWX6_STRAS</name>
<reference evidence="1 2" key="1">
    <citation type="submission" date="2021-02" db="EMBL/GenBank/DDBJ databases">
        <title>Whole genome sequencing of Streptomyces actuosus VRA1.</title>
        <authorList>
            <person name="Sen G."/>
            <person name="Sen A."/>
        </authorList>
    </citation>
    <scope>NUCLEOTIDE SEQUENCE [LARGE SCALE GENOMIC DNA]</scope>
    <source>
        <strain evidence="1 2">VRA1</strain>
    </source>
</reference>
<evidence type="ECO:0000313" key="1">
    <source>
        <dbReference type="EMBL" id="MBN0047526.1"/>
    </source>
</evidence>
<sequence>MGGPGYRTAELAASHGLPVADAAVRATEAERLYEDREALATRLTERWGEPSLMGLQTIRLRIAAEAIPEPWARLSHLVRDAYVWQEPELGRWIVLGVADRDRADEIRLLLTVTETDPP</sequence>
<evidence type="ECO:0000313" key="2">
    <source>
        <dbReference type="Proteomes" id="UP000788262"/>
    </source>
</evidence>
<protein>
    <submittedName>
        <fullName evidence="1">Uncharacterized protein</fullName>
    </submittedName>
</protein>
<comment type="caution">
    <text evidence="1">The sequence shown here is derived from an EMBL/GenBank/DDBJ whole genome shotgun (WGS) entry which is preliminary data.</text>
</comment>
<proteinExistence type="predicted"/>
<accession>A0ABS2VWX6</accession>
<keyword evidence="2" id="KW-1185">Reference proteome</keyword>
<dbReference type="Proteomes" id="UP000788262">
    <property type="component" value="Unassembled WGS sequence"/>
</dbReference>